<dbReference type="PATRIC" id="fig|1461581.3.peg.565"/>
<dbReference type="InterPro" id="IPR050992">
    <property type="entry name" value="CheZ_family_phosphatases"/>
</dbReference>
<dbReference type="GO" id="GO:0097588">
    <property type="term" value="P:archaeal or bacterial-type flagellum-dependent cell motility"/>
    <property type="evidence" value="ECO:0007669"/>
    <property type="project" value="UniProtKB-KW"/>
</dbReference>
<organism evidence="13">
    <name type="scientific">Pseudomonas saudimassiliensis</name>
    <dbReference type="NCBI Taxonomy" id="1461581"/>
    <lineage>
        <taxon>Bacteria</taxon>
        <taxon>Pseudomonadati</taxon>
        <taxon>Pseudomonadota</taxon>
        <taxon>Gammaproteobacteria</taxon>
        <taxon>Pseudomonadales</taxon>
        <taxon>Pseudomonadaceae</taxon>
        <taxon>Pseudomonas</taxon>
    </lineage>
</organism>
<dbReference type="GO" id="GO:0050920">
    <property type="term" value="P:regulation of chemotaxis"/>
    <property type="evidence" value="ECO:0007669"/>
    <property type="project" value="InterPro"/>
</dbReference>
<dbReference type="EMBL" id="LM997413">
    <property type="protein sequence ID" value="CEA01902.1"/>
    <property type="molecule type" value="Genomic_DNA"/>
</dbReference>
<dbReference type="PANTHER" id="PTHR43693">
    <property type="entry name" value="PROTEIN PHOSPHATASE CHEZ"/>
    <property type="match status" value="1"/>
</dbReference>
<evidence type="ECO:0000256" key="7">
    <source>
        <dbReference type="ARBA" id="ARBA00022801"/>
    </source>
</evidence>
<keyword evidence="8 10" id="KW-0904">Protein phosphatase</keyword>
<evidence type="ECO:0000256" key="9">
    <source>
        <dbReference type="ARBA" id="ARBA00029599"/>
    </source>
</evidence>
<dbReference type="OrthoDB" id="9773007at2"/>
<dbReference type="GO" id="GO:0009288">
    <property type="term" value="C:bacterial-type flagellum"/>
    <property type="evidence" value="ECO:0007669"/>
    <property type="project" value="InterPro"/>
</dbReference>
<proteinExistence type="inferred from homology"/>
<evidence type="ECO:0000256" key="12">
    <source>
        <dbReference type="SAM" id="MobiDB-lite"/>
    </source>
</evidence>
<keyword evidence="6 10" id="KW-0283">Flagellar rotation</keyword>
<evidence type="ECO:0000256" key="1">
    <source>
        <dbReference type="ARBA" id="ARBA00004496"/>
    </source>
</evidence>
<dbReference type="Pfam" id="PF04344">
    <property type="entry name" value="CheZ"/>
    <property type="match status" value="1"/>
</dbReference>
<feature type="site" description="Enhances dephosphorylation of CheY-P" evidence="11">
    <location>
        <position position="190"/>
    </location>
</feature>
<comment type="subcellular location">
    <subcellularLocation>
        <location evidence="1 10">Cytoplasm</location>
    </subcellularLocation>
</comment>
<comment type="similarity">
    <text evidence="2 10">Belongs to the CheZ family.</text>
</comment>
<evidence type="ECO:0000256" key="4">
    <source>
        <dbReference type="ARBA" id="ARBA00022490"/>
    </source>
</evidence>
<dbReference type="EMBL" id="LK391969">
    <property type="protein sequence ID" value="CEF25663.1"/>
    <property type="molecule type" value="Genomic_DNA"/>
</dbReference>
<evidence type="ECO:0000256" key="3">
    <source>
        <dbReference type="ARBA" id="ARBA00018484"/>
    </source>
</evidence>
<evidence type="ECO:0000256" key="10">
    <source>
        <dbReference type="PIRNR" id="PIRNR002884"/>
    </source>
</evidence>
<dbReference type="GO" id="GO:0006935">
    <property type="term" value="P:chemotaxis"/>
    <property type="evidence" value="ECO:0007669"/>
    <property type="project" value="UniProtKB-KW"/>
</dbReference>
<gene>
    <name evidence="13" type="ORF">BN1049_00573</name>
</gene>
<comment type="subunit">
    <text evidence="10">Homodimer.</text>
</comment>
<accession>A0A078M8Z1</accession>
<evidence type="ECO:0000256" key="8">
    <source>
        <dbReference type="ARBA" id="ARBA00022912"/>
    </source>
</evidence>
<evidence type="ECO:0000256" key="11">
    <source>
        <dbReference type="PIRSR" id="PIRSR002884-1"/>
    </source>
</evidence>
<dbReference type="GO" id="GO:0004721">
    <property type="term" value="F:phosphoprotein phosphatase activity"/>
    <property type="evidence" value="ECO:0007669"/>
    <property type="project" value="UniProtKB-KW"/>
</dbReference>
<dbReference type="AlphaFoldDB" id="A0A078M8Z1"/>
<sequence length="267" mass="29814">MALSSEPGQIIADEFEHSLKNNARKLVDHLEEGDYREAVLVIHEINQARDRGLYYEVGKLTRALHNSIINFQIDTARTLDGDAEATEASKISDASDRLDYVVRLTDKAANRTMDLVESSAPVVSALGQEAATLRAEWERLQRREMSAAEFRELSRNILAFLERSEQQSAEVSSNLNDILMAQDYQDLTGQVIKRVITLVHDVEDSLLNLVRMAGQVDRMAGIQHNFTGPEVKKTSHQGEGPQIHADKRDDVVSGQDEVDDLLSSLGF</sequence>
<protein>
    <recommendedName>
        <fullName evidence="3 10">Protein phosphatase CheZ</fullName>
        <ecNumber evidence="10">3.1.3.-</ecNumber>
    </recommendedName>
    <alternativeName>
        <fullName evidence="9 10">Chemotaxis protein CheZ</fullName>
    </alternativeName>
</protein>
<evidence type="ECO:0000256" key="6">
    <source>
        <dbReference type="ARBA" id="ARBA00022779"/>
    </source>
</evidence>
<keyword evidence="4 10" id="KW-0963">Cytoplasm</keyword>
<keyword evidence="7 10" id="KW-0378">Hydrolase</keyword>
<dbReference type="PANTHER" id="PTHR43693:SF1">
    <property type="entry name" value="PROTEIN PHOSPHATASE CHEZ"/>
    <property type="match status" value="1"/>
</dbReference>
<dbReference type="GO" id="GO:0005737">
    <property type="term" value="C:cytoplasm"/>
    <property type="evidence" value="ECO:0007669"/>
    <property type="project" value="UniProtKB-SubCell"/>
</dbReference>
<evidence type="ECO:0000313" key="13">
    <source>
        <dbReference type="EMBL" id="CEA01902.1"/>
    </source>
</evidence>
<evidence type="ECO:0000256" key="2">
    <source>
        <dbReference type="ARBA" id="ARBA00005908"/>
    </source>
</evidence>
<dbReference type="EC" id="3.1.3.-" evidence="10"/>
<dbReference type="RefSeq" id="WP_044498236.1">
    <property type="nucleotide sequence ID" value="NZ_LK391969.1"/>
</dbReference>
<keyword evidence="5 10" id="KW-0145">Chemotaxis</keyword>
<dbReference type="SUPFAM" id="SSF75708">
    <property type="entry name" value="Chemotaxis phosphatase CheZ"/>
    <property type="match status" value="1"/>
</dbReference>
<reference evidence="13" key="1">
    <citation type="submission" date="2014-07" db="EMBL/GenBank/DDBJ databases">
        <authorList>
            <person name="Urmite Genomes Urmite Genomes"/>
        </authorList>
    </citation>
    <scope>NUCLEOTIDE SEQUENCE</scope>
    <source>
        <strain evidence="13">12M76_air</strain>
    </source>
</reference>
<dbReference type="PIRSF" id="PIRSF002884">
    <property type="entry name" value="CheZ"/>
    <property type="match status" value="1"/>
</dbReference>
<dbReference type="InterPro" id="IPR007439">
    <property type="entry name" value="Chemotax_Pase_CheZ"/>
</dbReference>
<comment type="function">
    <text evidence="10">Plays an important role in bacterial chemotaxis signal transduction pathway by accelerating the dephosphorylation of phosphorylated CheY (CheY-P).</text>
</comment>
<feature type="region of interest" description="Disordered" evidence="12">
    <location>
        <begin position="226"/>
        <end position="254"/>
    </location>
</feature>
<dbReference type="Gene3D" id="1.10.287.500">
    <property type="entry name" value="Helix hairpin bin"/>
    <property type="match status" value="1"/>
</dbReference>
<name>A0A078M8Z1_9PSED</name>
<evidence type="ECO:0000256" key="5">
    <source>
        <dbReference type="ARBA" id="ARBA00022500"/>
    </source>
</evidence>